<proteinExistence type="predicted"/>
<protein>
    <submittedName>
        <fullName evidence="1">Uncharacterized protein</fullName>
    </submittedName>
</protein>
<dbReference type="EMBL" id="JAQQAL010000004">
    <property type="protein sequence ID" value="MDC7225229.1"/>
    <property type="molecule type" value="Genomic_DNA"/>
</dbReference>
<name>A0AAJ1MM67_9SPIO</name>
<evidence type="ECO:0000313" key="2">
    <source>
        <dbReference type="Proteomes" id="UP001221217"/>
    </source>
</evidence>
<accession>A0AAJ1MM67</accession>
<dbReference type="Proteomes" id="UP001221217">
    <property type="component" value="Unassembled WGS sequence"/>
</dbReference>
<sequence length="604" mass="66795">MKNTTAKFLSESIKHYTGIGGIDALGGTPVSSAQKGSLSADIAAFFESVAAGQPDISLLPESGALSNFAETALSYDGFTDADVVDSLKKLSSPLDRARAVSELWSPELLIDDDEIFNSWKLRKVAENPLPYKPEEIIIQLNALYSPADRTAPDGIDAETAAAYNEYMSTNPKKIAVYDHPVPVFTRGTDHELEKCLAEMDEDIAYEKQSGVFPSGKKLRVLVSISTTHQGLDEICENWLGSIVKEMKLNNITCYLLSENKTADLQKILGPAASIFTVQGKYACHFGALKYAQLIFERAYGTRAGFKLDTDEGIHSADMKEVSGKTWLQQLCHPYWGGTAINSNGESVSLGFNIGEYVDSRDLESFGYKKAIRTPEVKPKEDVRGPYLIFNKGGCQAKGTMLLNRTKTLEDFISHPLVKGGGYGIDNDGLRKAVPVGFSMVGRAEDQQFYFSAINQGVQGIFNPMNRIIHYKEDVAKSEKQHVAGRNVADIYRMLLFRELMCYLNVVDNTKPFPANYASEHGITQAFFLWLYLIFTESASGNEEEAEHYLAEGLSELLPLLDEIESGKVIRRFESEREAWKDFISAVDAMSVADAESWLESLIIG</sequence>
<comment type="caution">
    <text evidence="1">The sequence shown here is derived from an EMBL/GenBank/DDBJ whole genome shotgun (WGS) entry which is preliminary data.</text>
</comment>
<gene>
    <name evidence="1" type="ORF">PQJ61_00530</name>
</gene>
<dbReference type="AlphaFoldDB" id="A0AAJ1MM67"/>
<evidence type="ECO:0000313" key="1">
    <source>
        <dbReference type="EMBL" id="MDC7225229.1"/>
    </source>
</evidence>
<organism evidence="1 2">
    <name type="scientific">Candidatus Thalassospirochaeta sargassi</name>
    <dbReference type="NCBI Taxonomy" id="3119039"/>
    <lineage>
        <taxon>Bacteria</taxon>
        <taxon>Pseudomonadati</taxon>
        <taxon>Spirochaetota</taxon>
        <taxon>Spirochaetia</taxon>
        <taxon>Spirochaetales</taxon>
        <taxon>Spirochaetaceae</taxon>
        <taxon>Candidatus Thalassospirochaeta</taxon>
    </lineage>
</organism>
<reference evidence="1 2" key="1">
    <citation type="submission" date="2022-12" db="EMBL/GenBank/DDBJ databases">
        <title>Metagenome assembled genome from gulf of manar.</title>
        <authorList>
            <person name="Kohli P."/>
            <person name="Pk S."/>
            <person name="Venkata Ramana C."/>
            <person name="Sasikala C."/>
        </authorList>
    </citation>
    <scope>NUCLEOTIDE SEQUENCE [LARGE SCALE GENOMIC DNA]</scope>
    <source>
        <strain evidence="1">JB008</strain>
    </source>
</reference>